<accession>A0ABU9BMN8</accession>
<evidence type="ECO:0000256" key="4">
    <source>
        <dbReference type="ARBA" id="ARBA00022777"/>
    </source>
</evidence>
<name>A0ABU9BMN8_9BURK</name>
<dbReference type="PANTHER" id="PTHR42878:SF15">
    <property type="entry name" value="BACTERIOPHYTOCHROME"/>
    <property type="match status" value="1"/>
</dbReference>
<dbReference type="InterPro" id="IPR003594">
    <property type="entry name" value="HATPase_dom"/>
</dbReference>
<dbReference type="RefSeq" id="WP_341425589.1">
    <property type="nucleotide sequence ID" value="NZ_JBBUTG010000005.1"/>
</dbReference>
<evidence type="ECO:0000259" key="5">
    <source>
        <dbReference type="PROSITE" id="PS50109"/>
    </source>
</evidence>
<dbReference type="GO" id="GO:0016301">
    <property type="term" value="F:kinase activity"/>
    <property type="evidence" value="ECO:0007669"/>
    <property type="project" value="UniProtKB-KW"/>
</dbReference>
<dbReference type="InterPro" id="IPR004358">
    <property type="entry name" value="Sig_transdc_His_kin-like_C"/>
</dbReference>
<organism evidence="6 7">
    <name type="scientific">Ideonella lacteola</name>
    <dbReference type="NCBI Taxonomy" id="2984193"/>
    <lineage>
        <taxon>Bacteria</taxon>
        <taxon>Pseudomonadati</taxon>
        <taxon>Pseudomonadota</taxon>
        <taxon>Betaproteobacteria</taxon>
        <taxon>Burkholderiales</taxon>
        <taxon>Sphaerotilaceae</taxon>
        <taxon>Ideonella</taxon>
    </lineage>
</organism>
<gene>
    <name evidence="6" type="ORF">AACH06_10330</name>
</gene>
<proteinExistence type="predicted"/>
<dbReference type="PROSITE" id="PS50109">
    <property type="entry name" value="HIS_KIN"/>
    <property type="match status" value="1"/>
</dbReference>
<evidence type="ECO:0000256" key="1">
    <source>
        <dbReference type="ARBA" id="ARBA00000085"/>
    </source>
</evidence>
<evidence type="ECO:0000313" key="6">
    <source>
        <dbReference type="EMBL" id="MEK8031212.1"/>
    </source>
</evidence>
<dbReference type="SMART" id="SM00387">
    <property type="entry name" value="HATPase_c"/>
    <property type="match status" value="1"/>
</dbReference>
<dbReference type="InterPro" id="IPR036890">
    <property type="entry name" value="HATPase_C_sf"/>
</dbReference>
<comment type="catalytic activity">
    <reaction evidence="1">
        <text>ATP + protein L-histidine = ADP + protein N-phospho-L-histidine.</text>
        <dbReference type="EC" id="2.7.13.3"/>
    </reaction>
</comment>
<dbReference type="Proteomes" id="UP001371218">
    <property type="component" value="Unassembled WGS sequence"/>
</dbReference>
<dbReference type="Pfam" id="PF02518">
    <property type="entry name" value="HATPase_c"/>
    <property type="match status" value="1"/>
</dbReference>
<keyword evidence="3" id="KW-0808">Transferase</keyword>
<evidence type="ECO:0000256" key="2">
    <source>
        <dbReference type="ARBA" id="ARBA00012438"/>
    </source>
</evidence>
<dbReference type="EMBL" id="JBBUTG010000005">
    <property type="protein sequence ID" value="MEK8031212.1"/>
    <property type="molecule type" value="Genomic_DNA"/>
</dbReference>
<sequence length="320" mass="34499">MPMSAASRPADDPADELRVLREEVLRLRAFKRDVAHQMVTASSTMAHLAALGELALQRGEPERLSTFLGLMREEAASANALVDCLTALAEPSAPVHDCDVVSLTACVAKAQRQLILAGRHESTAATPVVVGHLPTVWGHEGLLTQLFVNLIGNALKFSRRNPSGRVEIFAQKLGEEVAVSVQDNGIGFEETQADRMFEPFHRSHGSAYPGHGLGLAAVRTIAERHGGRVWAESQPGQGARFSVALPVCSPADPTGYVPPWADRPHDESQSDNFIDHARLSAWSTAFVASPDEVREAVRRVGSDVQGMGRYLLGLRPALAQ</sequence>
<dbReference type="PRINTS" id="PR00344">
    <property type="entry name" value="BCTRLSENSOR"/>
</dbReference>
<evidence type="ECO:0000313" key="7">
    <source>
        <dbReference type="Proteomes" id="UP001371218"/>
    </source>
</evidence>
<evidence type="ECO:0000256" key="3">
    <source>
        <dbReference type="ARBA" id="ARBA00022679"/>
    </source>
</evidence>
<dbReference type="EC" id="2.7.13.3" evidence="2"/>
<comment type="caution">
    <text evidence="6">The sequence shown here is derived from an EMBL/GenBank/DDBJ whole genome shotgun (WGS) entry which is preliminary data.</text>
</comment>
<dbReference type="PANTHER" id="PTHR42878">
    <property type="entry name" value="TWO-COMPONENT HISTIDINE KINASE"/>
    <property type="match status" value="1"/>
</dbReference>
<keyword evidence="7" id="KW-1185">Reference proteome</keyword>
<dbReference type="SUPFAM" id="SSF55874">
    <property type="entry name" value="ATPase domain of HSP90 chaperone/DNA topoisomerase II/histidine kinase"/>
    <property type="match status" value="1"/>
</dbReference>
<dbReference type="InterPro" id="IPR050351">
    <property type="entry name" value="BphY/WalK/GraS-like"/>
</dbReference>
<dbReference type="Gene3D" id="3.30.565.10">
    <property type="entry name" value="Histidine kinase-like ATPase, C-terminal domain"/>
    <property type="match status" value="1"/>
</dbReference>
<dbReference type="InterPro" id="IPR005467">
    <property type="entry name" value="His_kinase_dom"/>
</dbReference>
<keyword evidence="4 6" id="KW-0418">Kinase</keyword>
<reference evidence="6 7" key="1">
    <citation type="submission" date="2024-04" db="EMBL/GenBank/DDBJ databases">
        <title>Novel species of the genus Ideonella isolated from streams.</title>
        <authorList>
            <person name="Lu H."/>
        </authorList>
    </citation>
    <scope>NUCLEOTIDE SEQUENCE [LARGE SCALE GENOMIC DNA]</scope>
    <source>
        <strain evidence="6 7">DXS29W</strain>
    </source>
</reference>
<feature type="domain" description="Histidine kinase" evidence="5">
    <location>
        <begin position="33"/>
        <end position="249"/>
    </location>
</feature>
<protein>
    <recommendedName>
        <fullName evidence="2">histidine kinase</fullName>
        <ecNumber evidence="2">2.7.13.3</ecNumber>
    </recommendedName>
</protein>